<dbReference type="RefSeq" id="XP_009175791.1">
    <property type="nucleotide sequence ID" value="XM_009177527.1"/>
</dbReference>
<dbReference type="CTD" id="20325162"/>
<name>A0A074Z094_OPIVI</name>
<reference evidence="1 2" key="1">
    <citation type="submission" date="2013-11" db="EMBL/GenBank/DDBJ databases">
        <title>Opisthorchis viverrini - life in the bile duct.</title>
        <authorList>
            <person name="Young N.D."/>
            <person name="Nagarajan N."/>
            <person name="Lin S.J."/>
            <person name="Korhonen P.K."/>
            <person name="Jex A.R."/>
            <person name="Hall R.S."/>
            <person name="Safavi-Hemami H."/>
            <person name="Kaewkong W."/>
            <person name="Bertrand D."/>
            <person name="Gao S."/>
            <person name="Seet Q."/>
            <person name="Wongkham S."/>
            <person name="Teh B.T."/>
            <person name="Wongkham C."/>
            <person name="Intapan P.M."/>
            <person name="Maleewong W."/>
            <person name="Yang X."/>
            <person name="Hu M."/>
            <person name="Wang Z."/>
            <person name="Hofmann A."/>
            <person name="Sternberg P.W."/>
            <person name="Tan P."/>
            <person name="Wang J."/>
            <person name="Gasser R.B."/>
        </authorList>
    </citation>
    <scope>NUCLEOTIDE SEQUENCE [LARGE SCALE GENOMIC DNA]</scope>
</reference>
<protein>
    <submittedName>
        <fullName evidence="1">Uncharacterized protein</fullName>
    </submittedName>
</protein>
<evidence type="ECO:0000313" key="2">
    <source>
        <dbReference type="Proteomes" id="UP000054324"/>
    </source>
</evidence>
<proteinExistence type="predicted"/>
<dbReference type="AlphaFoldDB" id="A0A074Z094"/>
<dbReference type="GeneID" id="20325162"/>
<accession>A0A074Z094</accession>
<dbReference type="KEGG" id="ovi:T265_10994"/>
<dbReference type="EMBL" id="KL597055">
    <property type="protein sequence ID" value="KER20461.1"/>
    <property type="molecule type" value="Genomic_DNA"/>
</dbReference>
<keyword evidence="2" id="KW-1185">Reference proteome</keyword>
<organism evidence="1 2">
    <name type="scientific">Opisthorchis viverrini</name>
    <name type="common">Southeast Asian liver fluke</name>
    <dbReference type="NCBI Taxonomy" id="6198"/>
    <lineage>
        <taxon>Eukaryota</taxon>
        <taxon>Metazoa</taxon>
        <taxon>Spiralia</taxon>
        <taxon>Lophotrochozoa</taxon>
        <taxon>Platyhelminthes</taxon>
        <taxon>Trematoda</taxon>
        <taxon>Digenea</taxon>
        <taxon>Opisthorchiida</taxon>
        <taxon>Opisthorchiata</taxon>
        <taxon>Opisthorchiidae</taxon>
        <taxon>Opisthorchis</taxon>
    </lineage>
</organism>
<dbReference type="Proteomes" id="UP000054324">
    <property type="component" value="Unassembled WGS sequence"/>
</dbReference>
<evidence type="ECO:0000313" key="1">
    <source>
        <dbReference type="EMBL" id="KER20461.1"/>
    </source>
</evidence>
<gene>
    <name evidence="1" type="ORF">T265_10994</name>
</gene>
<sequence length="90" mass="10586">MQEPAGLLLRVTGIKKVETLKTGEKNMKLRARVGPLQHLHGTEQESVLEHVFSCVSLPRLAQYWRWFLKLRDYYNQYSRTKLISTQIPFL</sequence>